<dbReference type="OrthoDB" id="8194427at2759"/>
<feature type="compositionally biased region" description="Low complexity" evidence="1">
    <location>
        <begin position="366"/>
        <end position="383"/>
    </location>
</feature>
<name>A0A7R9AB73_9CRUS</name>
<evidence type="ECO:0000313" key="3">
    <source>
        <dbReference type="Proteomes" id="UP000677054"/>
    </source>
</evidence>
<feature type="compositionally biased region" description="Pro residues" evidence="1">
    <location>
        <begin position="179"/>
        <end position="204"/>
    </location>
</feature>
<feature type="region of interest" description="Disordered" evidence="1">
    <location>
        <begin position="439"/>
        <end position="473"/>
    </location>
</feature>
<dbReference type="AlphaFoldDB" id="A0A7R9AB73"/>
<dbReference type="EMBL" id="LR902598">
    <property type="protein sequence ID" value="CAD7250802.1"/>
    <property type="molecule type" value="Genomic_DNA"/>
</dbReference>
<protein>
    <submittedName>
        <fullName evidence="2">Uncharacterized protein</fullName>
    </submittedName>
</protein>
<feature type="compositionally biased region" description="Basic and acidic residues" evidence="1">
    <location>
        <begin position="347"/>
        <end position="361"/>
    </location>
</feature>
<evidence type="ECO:0000256" key="1">
    <source>
        <dbReference type="SAM" id="MobiDB-lite"/>
    </source>
</evidence>
<feature type="compositionally biased region" description="Polar residues" evidence="1">
    <location>
        <begin position="139"/>
        <end position="152"/>
    </location>
</feature>
<feature type="region of interest" description="Disordered" evidence="1">
    <location>
        <begin position="59"/>
        <end position="85"/>
    </location>
</feature>
<reference evidence="2" key="1">
    <citation type="submission" date="2020-11" db="EMBL/GenBank/DDBJ databases">
        <authorList>
            <person name="Tran Van P."/>
        </authorList>
    </citation>
    <scope>NUCLEOTIDE SEQUENCE</scope>
</reference>
<gene>
    <name evidence="2" type="ORF">DSTB1V02_LOCUS10571</name>
</gene>
<organism evidence="2">
    <name type="scientific">Darwinula stevensoni</name>
    <dbReference type="NCBI Taxonomy" id="69355"/>
    <lineage>
        <taxon>Eukaryota</taxon>
        <taxon>Metazoa</taxon>
        <taxon>Ecdysozoa</taxon>
        <taxon>Arthropoda</taxon>
        <taxon>Crustacea</taxon>
        <taxon>Oligostraca</taxon>
        <taxon>Ostracoda</taxon>
        <taxon>Podocopa</taxon>
        <taxon>Podocopida</taxon>
        <taxon>Darwinulocopina</taxon>
        <taxon>Darwinuloidea</taxon>
        <taxon>Darwinulidae</taxon>
        <taxon>Darwinula</taxon>
    </lineage>
</organism>
<sequence length="502" mass="55513">MNQHERKKAYWEELELRRRSFYRRNPHFLYCGTCYEDAYGFPVPQPYASWHSLAPAPHARPWSGGTGGVEEEEPSSPRPLLNGQEEPAGEWRWLPWRRGAGALPPPPPPQGGAEGAPLVERVYHSLRERPLPHGRGGQRSFSSAGTSTNRPTNRPLYDQRHPDAPTFAPSISRGVGIPYPGPPAYPLGPPPPYQGTPLRPPPGSSHPQGSSQDRDEGPAAFGSLPARRSQRVQRPPPLRAKPIQLREPVPGRAQQEQPRRRNETIPESQEPVQPQQPRQPRQPPCPAKATSSSDSQPSSPRSSRSTSPSLTATDAEVASFFAHETRAPTADYSRSLPNINLILDATRNKSDSGHGSSHDETNYAMSESGSSNGYNNNNCGRDSYNQPQDSYNQPQDPHKPGPDPYGTRVTYIRCDPNGNRQLRLPLDAPEVLLAPARVGKRPHRPVTESESLVELRPPRPAKRNASHPSTPDDVVFASTRGQMELSRPHAPDIIFKFKSIHV</sequence>
<keyword evidence="3" id="KW-1185">Reference proteome</keyword>
<feature type="compositionally biased region" description="Polar residues" evidence="1">
    <location>
        <begin position="384"/>
        <end position="395"/>
    </location>
</feature>
<feature type="region of interest" description="Disordered" evidence="1">
    <location>
        <begin position="347"/>
        <end position="408"/>
    </location>
</feature>
<dbReference type="Proteomes" id="UP000677054">
    <property type="component" value="Unassembled WGS sequence"/>
</dbReference>
<feature type="compositionally biased region" description="Low complexity" evidence="1">
    <location>
        <begin position="266"/>
        <end position="279"/>
    </location>
</feature>
<feature type="compositionally biased region" description="Low complexity" evidence="1">
    <location>
        <begin position="290"/>
        <end position="309"/>
    </location>
</feature>
<evidence type="ECO:0000313" key="2">
    <source>
        <dbReference type="EMBL" id="CAD7250802.1"/>
    </source>
</evidence>
<feature type="region of interest" description="Disordered" evidence="1">
    <location>
        <begin position="128"/>
        <end position="312"/>
    </location>
</feature>
<dbReference type="EMBL" id="CAJPEV010003081">
    <property type="protein sequence ID" value="CAG0898865.1"/>
    <property type="molecule type" value="Genomic_DNA"/>
</dbReference>
<proteinExistence type="predicted"/>
<accession>A0A7R9AB73</accession>